<dbReference type="Pfam" id="PF00512">
    <property type="entry name" value="HisKA"/>
    <property type="match status" value="1"/>
</dbReference>
<dbReference type="Pfam" id="PF02518">
    <property type="entry name" value="HATPase_c"/>
    <property type="match status" value="1"/>
</dbReference>
<keyword evidence="9" id="KW-0418">Kinase</keyword>
<dbReference type="InterPro" id="IPR003660">
    <property type="entry name" value="HAMP_dom"/>
</dbReference>
<keyword evidence="10" id="KW-0067">ATP-binding</keyword>
<dbReference type="InterPro" id="IPR004358">
    <property type="entry name" value="Sig_transdc_His_kin-like_C"/>
</dbReference>
<dbReference type="InterPro" id="IPR050398">
    <property type="entry name" value="HssS/ArlS-like"/>
</dbReference>
<evidence type="ECO:0000256" key="7">
    <source>
        <dbReference type="ARBA" id="ARBA00022692"/>
    </source>
</evidence>
<evidence type="ECO:0000256" key="6">
    <source>
        <dbReference type="ARBA" id="ARBA00022679"/>
    </source>
</evidence>
<dbReference type="CDD" id="cd00082">
    <property type="entry name" value="HisKA"/>
    <property type="match status" value="1"/>
</dbReference>
<accession>A0A267MJQ1</accession>
<dbReference type="PANTHER" id="PTHR45528">
    <property type="entry name" value="SENSOR HISTIDINE KINASE CPXA"/>
    <property type="match status" value="1"/>
</dbReference>
<keyword evidence="4" id="KW-1003">Cell membrane</keyword>
<keyword evidence="8" id="KW-0547">Nucleotide-binding</keyword>
<evidence type="ECO:0000256" key="4">
    <source>
        <dbReference type="ARBA" id="ARBA00022475"/>
    </source>
</evidence>
<dbReference type="CDD" id="cd00075">
    <property type="entry name" value="HATPase"/>
    <property type="match status" value="1"/>
</dbReference>
<dbReference type="Gene3D" id="6.10.340.10">
    <property type="match status" value="1"/>
</dbReference>
<dbReference type="Gene3D" id="3.30.565.10">
    <property type="entry name" value="Histidine kinase-like ATPase, C-terminal domain"/>
    <property type="match status" value="1"/>
</dbReference>
<dbReference type="SUPFAM" id="SSF55874">
    <property type="entry name" value="ATPase domain of HSP90 chaperone/DNA topoisomerase II/histidine kinase"/>
    <property type="match status" value="1"/>
</dbReference>
<dbReference type="RefSeq" id="WP_095132628.1">
    <property type="nucleotide sequence ID" value="NZ_NIBG01000005.1"/>
</dbReference>
<name>A0A267MJQ1_9FIRM</name>
<dbReference type="InterPro" id="IPR003594">
    <property type="entry name" value="HATPase_dom"/>
</dbReference>
<keyword evidence="5" id="KW-0597">Phosphoprotein</keyword>
<keyword evidence="11 14" id="KW-1133">Transmembrane helix</keyword>
<dbReference type="PANTHER" id="PTHR45528:SF1">
    <property type="entry name" value="SENSOR HISTIDINE KINASE CPXA"/>
    <property type="match status" value="1"/>
</dbReference>
<feature type="transmembrane region" description="Helical" evidence="14">
    <location>
        <begin position="154"/>
        <end position="172"/>
    </location>
</feature>
<dbReference type="InterPro" id="IPR005467">
    <property type="entry name" value="His_kinase_dom"/>
</dbReference>
<dbReference type="PRINTS" id="PR00344">
    <property type="entry name" value="BCTRLSENSOR"/>
</dbReference>
<keyword evidence="18" id="KW-1185">Reference proteome</keyword>
<evidence type="ECO:0000256" key="9">
    <source>
        <dbReference type="ARBA" id="ARBA00022777"/>
    </source>
</evidence>
<dbReference type="Gene3D" id="1.10.287.130">
    <property type="match status" value="1"/>
</dbReference>
<feature type="domain" description="Histidine kinase" evidence="15">
    <location>
        <begin position="241"/>
        <end position="455"/>
    </location>
</feature>
<dbReference type="EMBL" id="NIBG01000005">
    <property type="protein sequence ID" value="PAB59824.1"/>
    <property type="molecule type" value="Genomic_DNA"/>
</dbReference>
<evidence type="ECO:0000256" key="11">
    <source>
        <dbReference type="ARBA" id="ARBA00022989"/>
    </source>
</evidence>
<dbReference type="Pfam" id="PF00672">
    <property type="entry name" value="HAMP"/>
    <property type="match status" value="1"/>
</dbReference>
<evidence type="ECO:0000256" key="2">
    <source>
        <dbReference type="ARBA" id="ARBA00004651"/>
    </source>
</evidence>
<protein>
    <recommendedName>
        <fullName evidence="3">histidine kinase</fullName>
        <ecNumber evidence="3">2.7.13.3</ecNumber>
    </recommendedName>
</protein>
<dbReference type="GO" id="GO:0005524">
    <property type="term" value="F:ATP binding"/>
    <property type="evidence" value="ECO:0007669"/>
    <property type="project" value="UniProtKB-KW"/>
</dbReference>
<dbReference type="EC" id="2.7.13.3" evidence="3"/>
<comment type="caution">
    <text evidence="17">The sequence shown here is derived from an EMBL/GenBank/DDBJ whole genome shotgun (WGS) entry which is preliminary data.</text>
</comment>
<evidence type="ECO:0000259" key="15">
    <source>
        <dbReference type="PROSITE" id="PS50109"/>
    </source>
</evidence>
<dbReference type="GO" id="GO:0005886">
    <property type="term" value="C:plasma membrane"/>
    <property type="evidence" value="ECO:0007669"/>
    <property type="project" value="UniProtKB-SubCell"/>
</dbReference>
<evidence type="ECO:0000256" key="12">
    <source>
        <dbReference type="ARBA" id="ARBA00023012"/>
    </source>
</evidence>
<organism evidence="17 18">
    <name type="scientific">Anaeromicrobium sediminis</name>
    <dbReference type="NCBI Taxonomy" id="1478221"/>
    <lineage>
        <taxon>Bacteria</taxon>
        <taxon>Bacillati</taxon>
        <taxon>Bacillota</taxon>
        <taxon>Clostridia</taxon>
        <taxon>Peptostreptococcales</taxon>
        <taxon>Thermotaleaceae</taxon>
        <taxon>Anaeromicrobium</taxon>
    </lineage>
</organism>
<dbReference type="CDD" id="cd06225">
    <property type="entry name" value="HAMP"/>
    <property type="match status" value="1"/>
</dbReference>
<evidence type="ECO:0000256" key="10">
    <source>
        <dbReference type="ARBA" id="ARBA00022840"/>
    </source>
</evidence>
<dbReference type="SUPFAM" id="SSF158472">
    <property type="entry name" value="HAMP domain-like"/>
    <property type="match status" value="1"/>
</dbReference>
<evidence type="ECO:0000256" key="3">
    <source>
        <dbReference type="ARBA" id="ARBA00012438"/>
    </source>
</evidence>
<feature type="domain" description="HAMP" evidence="16">
    <location>
        <begin position="174"/>
        <end position="226"/>
    </location>
</feature>
<dbReference type="GO" id="GO:0000155">
    <property type="term" value="F:phosphorelay sensor kinase activity"/>
    <property type="evidence" value="ECO:0007669"/>
    <property type="project" value="InterPro"/>
</dbReference>
<evidence type="ECO:0000313" key="17">
    <source>
        <dbReference type="EMBL" id="PAB59824.1"/>
    </source>
</evidence>
<keyword evidence="6" id="KW-0808">Transferase</keyword>
<dbReference type="FunFam" id="3.30.565.10:FF:000006">
    <property type="entry name" value="Sensor histidine kinase WalK"/>
    <property type="match status" value="1"/>
</dbReference>
<evidence type="ECO:0000256" key="14">
    <source>
        <dbReference type="SAM" id="Phobius"/>
    </source>
</evidence>
<gene>
    <name evidence="17" type="ORF">CCE28_07665</name>
</gene>
<dbReference type="OrthoDB" id="335833at2"/>
<evidence type="ECO:0000256" key="1">
    <source>
        <dbReference type="ARBA" id="ARBA00000085"/>
    </source>
</evidence>
<dbReference type="InterPro" id="IPR036890">
    <property type="entry name" value="HATPase_C_sf"/>
</dbReference>
<feature type="transmembrane region" description="Helical" evidence="14">
    <location>
        <begin position="20"/>
        <end position="43"/>
    </location>
</feature>
<dbReference type="SMART" id="SM00388">
    <property type="entry name" value="HisKA"/>
    <property type="match status" value="1"/>
</dbReference>
<reference evidence="17 18" key="1">
    <citation type="submission" date="2017-06" db="EMBL/GenBank/DDBJ databases">
        <title>Draft genome sequence of anaerobic fermentative bacterium Anaeromicrobium sediminis DY2726D isolated from West Pacific Ocean sediments.</title>
        <authorList>
            <person name="Zeng X."/>
        </authorList>
    </citation>
    <scope>NUCLEOTIDE SEQUENCE [LARGE SCALE GENOMIC DNA]</scope>
    <source>
        <strain evidence="17 18">DY2726D</strain>
    </source>
</reference>
<keyword evidence="12" id="KW-0902">Two-component regulatory system</keyword>
<dbReference type="PROSITE" id="PS50109">
    <property type="entry name" value="HIS_KIN"/>
    <property type="match status" value="1"/>
</dbReference>
<dbReference type="InterPro" id="IPR003661">
    <property type="entry name" value="HisK_dim/P_dom"/>
</dbReference>
<dbReference type="SUPFAM" id="SSF47384">
    <property type="entry name" value="Homodimeric domain of signal transducing histidine kinase"/>
    <property type="match status" value="1"/>
</dbReference>
<evidence type="ECO:0000259" key="16">
    <source>
        <dbReference type="PROSITE" id="PS50885"/>
    </source>
</evidence>
<evidence type="ECO:0000256" key="8">
    <source>
        <dbReference type="ARBA" id="ARBA00022741"/>
    </source>
</evidence>
<proteinExistence type="predicted"/>
<dbReference type="InterPro" id="IPR036097">
    <property type="entry name" value="HisK_dim/P_sf"/>
</dbReference>
<evidence type="ECO:0000256" key="5">
    <source>
        <dbReference type="ARBA" id="ARBA00022553"/>
    </source>
</evidence>
<dbReference type="AlphaFoldDB" id="A0A267MJQ1"/>
<sequence>MAKKNFFTIHSLATKFFLNYILLFVILITILFSTVIGSIYLVFKQYSIPLITSEEVYDNVEKYGIEKGFSESKLPDSAYIELLSENLVVKEQYNSIHKVGYQYSYEDFRELETSGQASKDIFYPADKNIILLTVNPNYDDINSKFIVSTFKKSFFFLILSYLLVFLIFAKVTSTSIIKPIKKLVKGVDEISKGNYRVNIDFKSKNELQLLKNSINNMAHKINQEISLREKSEANRKRLILDISHDLKTPLTNIIGYADTLYEQKDCNKKYLEIIVSNSKKANNLIQDLFELSHMESGNYSIDLEERDICEFIRRVLIDFIPEFEENNIEYDFHIPDNRILLQFNPNKLERAINNLINNSIKYAYEHNSITLKLLDFKDNISIIIEDTGPGIDESIAQDIFEPFVRKDRSRSSQTGGTGLGLSITRAIIELHGGTITLDTTYDKGCRFAIDLPKKGILRMLR</sequence>
<dbReference type="Proteomes" id="UP000216024">
    <property type="component" value="Unassembled WGS sequence"/>
</dbReference>
<dbReference type="PROSITE" id="PS50885">
    <property type="entry name" value="HAMP"/>
    <property type="match status" value="1"/>
</dbReference>
<dbReference type="SMART" id="SM00304">
    <property type="entry name" value="HAMP"/>
    <property type="match status" value="1"/>
</dbReference>
<comment type="subcellular location">
    <subcellularLocation>
        <location evidence="2">Cell membrane</location>
        <topology evidence="2">Multi-pass membrane protein</topology>
    </subcellularLocation>
</comment>
<keyword evidence="7 14" id="KW-0812">Transmembrane</keyword>
<dbReference type="SMART" id="SM00387">
    <property type="entry name" value="HATPase_c"/>
    <property type="match status" value="1"/>
</dbReference>
<evidence type="ECO:0000256" key="13">
    <source>
        <dbReference type="ARBA" id="ARBA00023136"/>
    </source>
</evidence>
<evidence type="ECO:0000313" key="18">
    <source>
        <dbReference type="Proteomes" id="UP000216024"/>
    </source>
</evidence>
<keyword evidence="13 14" id="KW-0472">Membrane</keyword>
<comment type="catalytic activity">
    <reaction evidence="1">
        <text>ATP + protein L-histidine = ADP + protein N-phospho-L-histidine.</text>
        <dbReference type="EC" id="2.7.13.3"/>
    </reaction>
</comment>